<protein>
    <recommendedName>
        <fullName evidence="6">Methylamine utilisation protein MauE domain-containing protein</fullName>
    </recommendedName>
</protein>
<evidence type="ECO:0000256" key="5">
    <source>
        <dbReference type="SAM" id="Phobius"/>
    </source>
</evidence>
<dbReference type="GO" id="GO:0016020">
    <property type="term" value="C:membrane"/>
    <property type="evidence" value="ECO:0007669"/>
    <property type="project" value="UniProtKB-SubCell"/>
</dbReference>
<keyword evidence="3 5" id="KW-1133">Transmembrane helix</keyword>
<feature type="transmembrane region" description="Helical" evidence="5">
    <location>
        <begin position="73"/>
        <end position="95"/>
    </location>
</feature>
<evidence type="ECO:0000256" key="4">
    <source>
        <dbReference type="ARBA" id="ARBA00023136"/>
    </source>
</evidence>
<feature type="transmembrane region" description="Helical" evidence="5">
    <location>
        <begin position="115"/>
        <end position="131"/>
    </location>
</feature>
<dbReference type="EMBL" id="RIAR02000001">
    <property type="protein sequence ID" value="NSL90766.1"/>
    <property type="molecule type" value="Genomic_DNA"/>
</dbReference>
<feature type="transmembrane region" description="Helical" evidence="5">
    <location>
        <begin position="5"/>
        <end position="23"/>
    </location>
</feature>
<name>A0A9Q5D6W8_9BACT</name>
<keyword evidence="4 5" id="KW-0472">Membrane</keyword>
<organism evidence="7 8">
    <name type="scientific">Chitinophaga solisilvae</name>
    <dbReference type="NCBI Taxonomy" id="1233460"/>
    <lineage>
        <taxon>Bacteria</taxon>
        <taxon>Pseudomonadati</taxon>
        <taxon>Bacteroidota</taxon>
        <taxon>Chitinophagia</taxon>
        <taxon>Chitinophagales</taxon>
        <taxon>Chitinophagaceae</taxon>
        <taxon>Chitinophaga</taxon>
    </lineage>
</organism>
<dbReference type="AlphaFoldDB" id="A0A9Q5D6W8"/>
<dbReference type="Proteomes" id="UP000281028">
    <property type="component" value="Unassembled WGS sequence"/>
</dbReference>
<evidence type="ECO:0000256" key="3">
    <source>
        <dbReference type="ARBA" id="ARBA00022989"/>
    </source>
</evidence>
<evidence type="ECO:0000313" key="8">
    <source>
        <dbReference type="Proteomes" id="UP000281028"/>
    </source>
</evidence>
<dbReference type="Pfam" id="PF07291">
    <property type="entry name" value="MauE"/>
    <property type="match status" value="1"/>
</dbReference>
<proteinExistence type="predicted"/>
<feature type="transmembrane region" description="Helical" evidence="5">
    <location>
        <begin position="45"/>
        <end position="66"/>
    </location>
</feature>
<gene>
    <name evidence="7" type="ORF">ECE50_028340</name>
</gene>
<dbReference type="OrthoDB" id="680026at2"/>
<evidence type="ECO:0000256" key="1">
    <source>
        <dbReference type="ARBA" id="ARBA00004141"/>
    </source>
</evidence>
<evidence type="ECO:0000313" key="7">
    <source>
        <dbReference type="EMBL" id="NSL90766.1"/>
    </source>
</evidence>
<evidence type="ECO:0000259" key="6">
    <source>
        <dbReference type="Pfam" id="PF07291"/>
    </source>
</evidence>
<keyword evidence="8" id="KW-1185">Reference proteome</keyword>
<dbReference type="InterPro" id="IPR009908">
    <property type="entry name" value="Methylamine_util_MauE"/>
</dbReference>
<reference evidence="7" key="1">
    <citation type="submission" date="2020-05" db="EMBL/GenBank/DDBJ databases">
        <title>Chitinophaga laudate sp. nov., isolated from a tropical peat swamp.</title>
        <authorList>
            <person name="Goh C.B.S."/>
            <person name="Lee M.S."/>
            <person name="Parimannan S."/>
            <person name="Pasbakhsh P."/>
            <person name="Yule C.M."/>
            <person name="Rajandas H."/>
            <person name="Loke S."/>
            <person name="Croft L."/>
            <person name="Tan J.B.L."/>
        </authorList>
    </citation>
    <scope>NUCLEOTIDE SEQUENCE</scope>
    <source>
        <strain evidence="7">Mgbs1</strain>
    </source>
</reference>
<feature type="domain" description="Methylamine utilisation protein MauE" evidence="6">
    <location>
        <begin position="5"/>
        <end position="130"/>
    </location>
</feature>
<dbReference type="GO" id="GO:0030416">
    <property type="term" value="P:methylamine metabolic process"/>
    <property type="evidence" value="ECO:0007669"/>
    <property type="project" value="InterPro"/>
</dbReference>
<comment type="caution">
    <text evidence="7">The sequence shown here is derived from an EMBL/GenBank/DDBJ whole genome shotgun (WGS) entry which is preliminary data.</text>
</comment>
<accession>A0A9Q5D6W8</accession>
<keyword evidence="2 5" id="KW-0812">Transmembrane</keyword>
<comment type="subcellular location">
    <subcellularLocation>
        <location evidence="1">Membrane</location>
        <topology evidence="1">Multi-pass membrane protein</topology>
    </subcellularLocation>
</comment>
<evidence type="ECO:0000256" key="2">
    <source>
        <dbReference type="ARBA" id="ARBA00022692"/>
    </source>
</evidence>
<sequence>MKRTVIIEIISLLLVILFLYTGLSKMLDYDLFKGVIGTSPILKPIAPFIAITLPTFECIVAVLIFIPKTRWIGLYIAFIMMIIFTAYIVAILSYGEHIPCSCGGVLEEMSWQTHLVFNIIFTCLSAWAIYLNRKEHRQLSSTIIQ</sequence>